<dbReference type="AlphaFoldDB" id="A0AAN6WP15"/>
<reference evidence="1" key="1">
    <citation type="journal article" date="2023" name="Mol. Phylogenet. Evol.">
        <title>Genome-scale phylogeny and comparative genomics of the fungal order Sordariales.</title>
        <authorList>
            <person name="Hensen N."/>
            <person name="Bonometti L."/>
            <person name="Westerberg I."/>
            <person name="Brannstrom I.O."/>
            <person name="Guillou S."/>
            <person name="Cros-Aarteil S."/>
            <person name="Calhoun S."/>
            <person name="Haridas S."/>
            <person name="Kuo A."/>
            <person name="Mondo S."/>
            <person name="Pangilinan J."/>
            <person name="Riley R."/>
            <person name="LaButti K."/>
            <person name="Andreopoulos B."/>
            <person name="Lipzen A."/>
            <person name="Chen C."/>
            <person name="Yan M."/>
            <person name="Daum C."/>
            <person name="Ng V."/>
            <person name="Clum A."/>
            <person name="Steindorff A."/>
            <person name="Ohm R.A."/>
            <person name="Martin F."/>
            <person name="Silar P."/>
            <person name="Natvig D.O."/>
            <person name="Lalanne C."/>
            <person name="Gautier V."/>
            <person name="Ament-Velasquez S.L."/>
            <person name="Kruys A."/>
            <person name="Hutchinson M.I."/>
            <person name="Powell A.J."/>
            <person name="Barry K."/>
            <person name="Miller A.N."/>
            <person name="Grigoriev I.V."/>
            <person name="Debuchy R."/>
            <person name="Gladieux P."/>
            <person name="Hiltunen Thoren M."/>
            <person name="Johannesson H."/>
        </authorList>
    </citation>
    <scope>NUCLEOTIDE SEQUENCE</scope>
    <source>
        <strain evidence="1">PSN309</strain>
    </source>
</reference>
<evidence type="ECO:0008006" key="3">
    <source>
        <dbReference type="Google" id="ProtNLM"/>
    </source>
</evidence>
<protein>
    <recommendedName>
        <fullName evidence="3">Fungal N-terminal domain-containing protein</fullName>
    </recommendedName>
</protein>
<evidence type="ECO:0000313" key="2">
    <source>
        <dbReference type="Proteomes" id="UP001302126"/>
    </source>
</evidence>
<sequence length="388" mass="42470">MAEIIGVVGSAISIAAFAGQLAKASISFVKIFQEGPAEIDPQPDPVWELALRHCQTTINDLSKKLADLGAAHITTTQGAPAHTPKRQKVHKQFTISLKLSDLAKHANALEHAKSMLTQCCMNRLWVSQTGISNAVAGVAAAVPTIASSQANMSTALDGIATSVSNVANQQSSIANSVTHATNALVDLHKPISRIEMATSATQNNVEGLAQDIAEIKEMYFKTYTIMSSLETTSFDMRQRLQETTAISQDIATNIQDLGTERLKREFTDDIQEAISNGLGEWRQQPEYRALTPGRLDRFCVGIAEAHPARPPFRYEPTQNNPPSTWVKRSSTVSWEKTVRAKAFGTVVARTVTASYTRQRFTHSTEGEIMETKEQHETSITFYPVGWLS</sequence>
<keyword evidence="2" id="KW-1185">Reference proteome</keyword>
<accession>A0AAN6WP15</accession>
<comment type="caution">
    <text evidence="1">The sequence shown here is derived from an EMBL/GenBank/DDBJ whole genome shotgun (WGS) entry which is preliminary data.</text>
</comment>
<gene>
    <name evidence="1" type="ORF">QBC35DRAFT_456000</name>
</gene>
<reference evidence="1" key="2">
    <citation type="submission" date="2023-05" db="EMBL/GenBank/DDBJ databases">
        <authorList>
            <consortium name="Lawrence Berkeley National Laboratory"/>
            <person name="Steindorff A."/>
            <person name="Hensen N."/>
            <person name="Bonometti L."/>
            <person name="Westerberg I."/>
            <person name="Brannstrom I.O."/>
            <person name="Guillou S."/>
            <person name="Cros-Aarteil S."/>
            <person name="Calhoun S."/>
            <person name="Haridas S."/>
            <person name="Kuo A."/>
            <person name="Mondo S."/>
            <person name="Pangilinan J."/>
            <person name="Riley R."/>
            <person name="Labutti K."/>
            <person name="Andreopoulos B."/>
            <person name="Lipzen A."/>
            <person name="Chen C."/>
            <person name="Yanf M."/>
            <person name="Daum C."/>
            <person name="Ng V."/>
            <person name="Clum A."/>
            <person name="Ohm R."/>
            <person name="Martin F."/>
            <person name="Silar P."/>
            <person name="Natvig D."/>
            <person name="Lalanne C."/>
            <person name="Gautier V."/>
            <person name="Ament-Velasquez S.L."/>
            <person name="Kruys A."/>
            <person name="Hutchinson M.I."/>
            <person name="Powell A.J."/>
            <person name="Barry K."/>
            <person name="Miller A.N."/>
            <person name="Grigoriev I.V."/>
            <person name="Debuchy R."/>
            <person name="Gladieux P."/>
            <person name="Thoren M.H."/>
            <person name="Johannesson H."/>
        </authorList>
    </citation>
    <scope>NUCLEOTIDE SEQUENCE</scope>
    <source>
        <strain evidence="1">PSN309</strain>
    </source>
</reference>
<proteinExistence type="predicted"/>
<dbReference type="EMBL" id="MU864528">
    <property type="protein sequence ID" value="KAK4183722.1"/>
    <property type="molecule type" value="Genomic_DNA"/>
</dbReference>
<evidence type="ECO:0000313" key="1">
    <source>
        <dbReference type="EMBL" id="KAK4183722.1"/>
    </source>
</evidence>
<name>A0AAN6WP15_9PEZI</name>
<dbReference type="Proteomes" id="UP001302126">
    <property type="component" value="Unassembled WGS sequence"/>
</dbReference>
<organism evidence="1 2">
    <name type="scientific">Podospora australis</name>
    <dbReference type="NCBI Taxonomy" id="1536484"/>
    <lineage>
        <taxon>Eukaryota</taxon>
        <taxon>Fungi</taxon>
        <taxon>Dikarya</taxon>
        <taxon>Ascomycota</taxon>
        <taxon>Pezizomycotina</taxon>
        <taxon>Sordariomycetes</taxon>
        <taxon>Sordariomycetidae</taxon>
        <taxon>Sordariales</taxon>
        <taxon>Podosporaceae</taxon>
        <taxon>Podospora</taxon>
    </lineage>
</organism>